<evidence type="ECO:0000313" key="3">
    <source>
        <dbReference type="Proteomes" id="UP000245956"/>
    </source>
</evidence>
<evidence type="ECO:0000313" key="2">
    <source>
        <dbReference type="EMBL" id="PWI72373.1"/>
    </source>
</evidence>
<dbReference type="AlphaFoldDB" id="A0A2U3ED48"/>
<gene>
    <name evidence="2" type="ORF">PCL_10996</name>
</gene>
<accession>A0A2U3ED48</accession>
<dbReference type="EMBL" id="LCWV01000006">
    <property type="protein sequence ID" value="PWI72373.1"/>
    <property type="molecule type" value="Genomic_DNA"/>
</dbReference>
<feature type="region of interest" description="Disordered" evidence="1">
    <location>
        <begin position="1"/>
        <end position="21"/>
    </location>
</feature>
<organism evidence="2 3">
    <name type="scientific">Purpureocillium lilacinum</name>
    <name type="common">Paecilomyces lilacinus</name>
    <dbReference type="NCBI Taxonomy" id="33203"/>
    <lineage>
        <taxon>Eukaryota</taxon>
        <taxon>Fungi</taxon>
        <taxon>Dikarya</taxon>
        <taxon>Ascomycota</taxon>
        <taxon>Pezizomycotina</taxon>
        <taxon>Sordariomycetes</taxon>
        <taxon>Hypocreomycetidae</taxon>
        <taxon>Hypocreales</taxon>
        <taxon>Ophiocordycipitaceae</taxon>
        <taxon>Purpureocillium</taxon>
    </lineage>
</organism>
<name>A0A2U3ED48_PURLI</name>
<sequence>MVLDCASSDRPRATPSKGGRGRSAYCKAVIQVAVDKTLVGNIGLQNGSYQVSPFLRAVLATEVVGEIACLATLDEPLALLLQQVLVRDLVKGELVVCVGEAKRAEVRENSDDGLHPDNLSLVIARMTLLASNARRAYGCFMHAKPYHGFAKPIALFFEPENFLLAGKGVQMRQVYRNETPTCPTPFRQRSTIVATGPRHFYCTHCMTVLPYVTRRGGSELQPTACLDA</sequence>
<evidence type="ECO:0000256" key="1">
    <source>
        <dbReference type="SAM" id="MobiDB-lite"/>
    </source>
</evidence>
<proteinExistence type="predicted"/>
<comment type="caution">
    <text evidence="2">The sequence shown here is derived from an EMBL/GenBank/DDBJ whole genome shotgun (WGS) entry which is preliminary data.</text>
</comment>
<reference evidence="2 3" key="1">
    <citation type="journal article" date="2016" name="Front. Microbiol.">
        <title>Genome and transcriptome sequences reveal the specific parasitism of the nematophagous Purpureocillium lilacinum 36-1.</title>
        <authorList>
            <person name="Xie J."/>
            <person name="Li S."/>
            <person name="Mo C."/>
            <person name="Xiao X."/>
            <person name="Peng D."/>
            <person name="Wang G."/>
            <person name="Xiao Y."/>
        </authorList>
    </citation>
    <scope>NUCLEOTIDE SEQUENCE [LARGE SCALE GENOMIC DNA]</scope>
    <source>
        <strain evidence="2 3">36-1</strain>
    </source>
</reference>
<dbReference type="Proteomes" id="UP000245956">
    <property type="component" value="Unassembled WGS sequence"/>
</dbReference>
<protein>
    <submittedName>
        <fullName evidence="2">Uncharacterized protein</fullName>
    </submittedName>
</protein>